<dbReference type="OrthoDB" id="503948at2"/>
<dbReference type="RefSeq" id="WP_047940139.1">
    <property type="nucleotide sequence ID" value="NZ_CP053989.1"/>
</dbReference>
<dbReference type="Proteomes" id="UP000036045">
    <property type="component" value="Unassembled WGS sequence"/>
</dbReference>
<proteinExistence type="predicted"/>
<dbReference type="InterPro" id="IPR002918">
    <property type="entry name" value="Lipase_EstA/Esterase_EstB"/>
</dbReference>
<dbReference type="GO" id="GO:0016298">
    <property type="term" value="F:lipase activity"/>
    <property type="evidence" value="ECO:0007669"/>
    <property type="project" value="TreeGrafter"/>
</dbReference>
<sequence length="212" mass="22797">MRKTKLLLSLTMSIAIIISVMGMKPTVLKAQTTGHDPVIYVHGTGGSSTNFLAIKNYLLKQGWSSDELFAIELIDKTGNSLTNAKQLESYVDKVLKETGKNKVDIIGHSAGGINTLKYIQNTGGTKVNDVITLGSPNKFITSKAPVGKDPNHKILYTSIYSKNDYLVPNMLSKLEGAKNIQISGVGHLGLVVNSKVNELIKEALNGGGKNTN</sequence>
<dbReference type="GeneID" id="56349306"/>
<evidence type="ECO:0000313" key="1">
    <source>
        <dbReference type="EMBL" id="KLV28444.1"/>
    </source>
</evidence>
<dbReference type="PATRIC" id="fig|1397.4.peg.334"/>
<dbReference type="GO" id="GO:0016042">
    <property type="term" value="P:lipid catabolic process"/>
    <property type="evidence" value="ECO:0007669"/>
    <property type="project" value="InterPro"/>
</dbReference>
<dbReference type="AlphaFoldDB" id="A0A0J1IR68"/>
<dbReference type="Gene3D" id="3.40.50.1820">
    <property type="entry name" value="alpha/beta hydrolase"/>
    <property type="match status" value="1"/>
</dbReference>
<dbReference type="PANTHER" id="PTHR32015:SF1">
    <property type="entry name" value="LIPASE"/>
    <property type="match status" value="1"/>
</dbReference>
<protein>
    <submittedName>
        <fullName evidence="1">Esterase</fullName>
    </submittedName>
</protein>
<comment type="caution">
    <text evidence="1">The sequence shown here is derived from an EMBL/GenBank/DDBJ whole genome shotgun (WGS) entry which is preliminary data.</text>
</comment>
<evidence type="ECO:0000313" key="2">
    <source>
        <dbReference type="Proteomes" id="UP000036045"/>
    </source>
</evidence>
<organism evidence="1 2">
    <name type="scientific">Niallia circulans</name>
    <name type="common">Bacillus circulans</name>
    <dbReference type="NCBI Taxonomy" id="1397"/>
    <lineage>
        <taxon>Bacteria</taxon>
        <taxon>Bacillati</taxon>
        <taxon>Bacillota</taxon>
        <taxon>Bacilli</taxon>
        <taxon>Bacillales</taxon>
        <taxon>Bacillaceae</taxon>
        <taxon>Niallia</taxon>
    </lineage>
</organism>
<dbReference type="PANTHER" id="PTHR32015">
    <property type="entry name" value="FASTING INDUCED LIPASE"/>
    <property type="match status" value="1"/>
</dbReference>
<gene>
    <name evidence="1" type="ORF">ABW02_01505</name>
</gene>
<dbReference type="InterPro" id="IPR029058">
    <property type="entry name" value="AB_hydrolase_fold"/>
</dbReference>
<keyword evidence="2" id="KW-1185">Reference proteome</keyword>
<dbReference type="Pfam" id="PF01674">
    <property type="entry name" value="Lipase_2"/>
    <property type="match status" value="1"/>
</dbReference>
<accession>A0A0J1IR68</accession>
<name>A0A0J1IR68_NIACI</name>
<dbReference type="EMBL" id="LDPH01000001">
    <property type="protein sequence ID" value="KLV28444.1"/>
    <property type="molecule type" value="Genomic_DNA"/>
</dbReference>
<reference evidence="1 2" key="1">
    <citation type="submission" date="2015-05" db="EMBL/GenBank/DDBJ databases">
        <title>Whole genome sequence and identification of bacterial endophytes from Costus igneus.</title>
        <authorList>
            <person name="Lee Y.P."/>
            <person name="Gan H.M."/>
            <person name="Eng W."/>
            <person name="Wheatley M.S."/>
            <person name="Caraballo A."/>
            <person name="Polter S."/>
            <person name="Savka M.A."/>
            <person name="Hudson A.O."/>
        </authorList>
    </citation>
    <scope>NUCLEOTIDE SEQUENCE [LARGE SCALE GENOMIC DNA]</scope>
    <source>
        <strain evidence="1 2">RIT379</strain>
    </source>
</reference>
<dbReference type="SUPFAM" id="SSF53474">
    <property type="entry name" value="alpha/beta-Hydrolases"/>
    <property type="match status" value="1"/>
</dbReference>